<dbReference type="SUPFAM" id="SSF51126">
    <property type="entry name" value="Pectin lyase-like"/>
    <property type="match status" value="1"/>
</dbReference>
<organism evidence="2 3">
    <name type="scientific">Polaribacter pacificus</name>
    <dbReference type="NCBI Taxonomy" id="1775173"/>
    <lineage>
        <taxon>Bacteria</taxon>
        <taxon>Pseudomonadati</taxon>
        <taxon>Bacteroidota</taxon>
        <taxon>Flavobacteriia</taxon>
        <taxon>Flavobacteriales</taxon>
        <taxon>Flavobacteriaceae</taxon>
    </lineage>
</organism>
<protein>
    <recommendedName>
        <fullName evidence="4">Lipoprotein</fullName>
    </recommendedName>
</protein>
<dbReference type="PANTHER" id="PTHR41339:SF1">
    <property type="entry name" value="SECRETED PROTEIN"/>
    <property type="match status" value="1"/>
</dbReference>
<evidence type="ECO:0000313" key="2">
    <source>
        <dbReference type="EMBL" id="GGG93739.1"/>
    </source>
</evidence>
<gene>
    <name evidence="2" type="ORF">GCM10011416_08700</name>
</gene>
<keyword evidence="1" id="KW-0732">Signal</keyword>
<dbReference type="PANTHER" id="PTHR41339">
    <property type="entry name" value="LIPL48"/>
    <property type="match status" value="1"/>
</dbReference>
<proteinExistence type="predicted"/>
<reference evidence="2" key="1">
    <citation type="journal article" date="2014" name="Int. J. Syst. Evol. Microbiol.">
        <title>Complete genome sequence of Corynebacterium casei LMG S-19264T (=DSM 44701T), isolated from a smear-ripened cheese.</title>
        <authorList>
            <consortium name="US DOE Joint Genome Institute (JGI-PGF)"/>
            <person name="Walter F."/>
            <person name="Albersmeier A."/>
            <person name="Kalinowski J."/>
            <person name="Ruckert C."/>
        </authorList>
    </citation>
    <scope>NUCLEOTIDE SEQUENCE</scope>
    <source>
        <strain evidence="2">CGMCC 1.15763</strain>
    </source>
</reference>
<dbReference type="PROSITE" id="PS51257">
    <property type="entry name" value="PROKAR_LIPOPROTEIN"/>
    <property type="match status" value="1"/>
</dbReference>
<dbReference type="AlphaFoldDB" id="A0A917HXB6"/>
<sequence length="368" mass="37672">MKKTVLSILAIAAIAFTSCTVSNDEPSSTFTADPANFSGKIQDGTVTLDASVVYNLTGALIVEDGAKLVIPAGTVIKASGGTSSYIAIAQGAQIYVDGTAANPVVMTSSKASPAAKDWGGLVICGKAPTNKGATATAEVSDLTYGGTVANDNSGSVRYLRVEYTGATFNGSKEFNGISLFGVGSGTTFEYVQSLDGGDDGIEFFGGTVNGKYLVATGSGDDSIDFADGWSGTGEFWYISKGTKAGIEGSNNGDDGNATPTTTAVLKNITIVGPGSEGALYIKEGGGHWTASNIYAADFDLGIKLKSTDTAANDNIKNGNIVITNIQFDNVTAKDEYAGAETYFTEGTNTGAGNGKNIPTWAANWTRGL</sequence>
<feature type="chain" id="PRO_5038077172" description="Lipoprotein" evidence="1">
    <location>
        <begin position="24"/>
        <end position="368"/>
    </location>
</feature>
<dbReference type="InterPro" id="IPR011050">
    <property type="entry name" value="Pectin_lyase_fold/virulence"/>
</dbReference>
<evidence type="ECO:0000313" key="3">
    <source>
        <dbReference type="Proteomes" id="UP000633278"/>
    </source>
</evidence>
<feature type="signal peptide" evidence="1">
    <location>
        <begin position="1"/>
        <end position="23"/>
    </location>
</feature>
<reference evidence="2" key="2">
    <citation type="submission" date="2020-09" db="EMBL/GenBank/DDBJ databases">
        <authorList>
            <person name="Sun Q."/>
            <person name="Zhou Y."/>
        </authorList>
    </citation>
    <scope>NUCLEOTIDE SEQUENCE</scope>
    <source>
        <strain evidence="2">CGMCC 1.15763</strain>
    </source>
</reference>
<comment type="caution">
    <text evidence="2">The sequence shown here is derived from an EMBL/GenBank/DDBJ whole genome shotgun (WGS) entry which is preliminary data.</text>
</comment>
<evidence type="ECO:0000256" key="1">
    <source>
        <dbReference type="SAM" id="SignalP"/>
    </source>
</evidence>
<accession>A0A917HXB6</accession>
<keyword evidence="3" id="KW-1185">Reference proteome</keyword>
<name>A0A917HXB6_9FLAO</name>
<dbReference type="Proteomes" id="UP000633278">
    <property type="component" value="Unassembled WGS sequence"/>
</dbReference>
<dbReference type="EMBL" id="BMJW01000001">
    <property type="protein sequence ID" value="GGG93739.1"/>
    <property type="molecule type" value="Genomic_DNA"/>
</dbReference>
<evidence type="ECO:0008006" key="4">
    <source>
        <dbReference type="Google" id="ProtNLM"/>
    </source>
</evidence>
<dbReference type="RefSeq" id="WP_188598045.1">
    <property type="nucleotide sequence ID" value="NZ_BMJW01000001.1"/>
</dbReference>